<dbReference type="Proteomes" id="UP000629365">
    <property type="component" value="Unassembled WGS sequence"/>
</dbReference>
<accession>A0ABQ1RIU9</accession>
<evidence type="ECO:0000313" key="4">
    <source>
        <dbReference type="EMBL" id="GGD69717.1"/>
    </source>
</evidence>
<keyword evidence="2" id="KW-0540">Nuclease</keyword>
<reference evidence="5" key="1">
    <citation type="journal article" date="2019" name="Int. J. Syst. Evol. Microbiol.">
        <title>The Global Catalogue of Microorganisms (GCM) 10K type strain sequencing project: providing services to taxonomists for standard genome sequencing and annotation.</title>
        <authorList>
            <consortium name="The Broad Institute Genomics Platform"/>
            <consortium name="The Broad Institute Genome Sequencing Center for Infectious Disease"/>
            <person name="Wu L."/>
            <person name="Ma J."/>
        </authorList>
    </citation>
    <scope>NUCLEOTIDE SEQUENCE [LARGE SCALE GENOMIC DNA]</scope>
    <source>
        <strain evidence="5">CCM 7640</strain>
    </source>
</reference>
<organism evidence="4 5">
    <name type="scientific">Microbacterium murale</name>
    <dbReference type="NCBI Taxonomy" id="1081040"/>
    <lineage>
        <taxon>Bacteria</taxon>
        <taxon>Bacillati</taxon>
        <taxon>Actinomycetota</taxon>
        <taxon>Actinomycetes</taxon>
        <taxon>Micrococcales</taxon>
        <taxon>Microbacteriaceae</taxon>
        <taxon>Microbacterium</taxon>
    </lineage>
</organism>
<keyword evidence="5" id="KW-1185">Reference proteome</keyword>
<comment type="caution">
    <text evidence="4">The sequence shown here is derived from an EMBL/GenBank/DDBJ whole genome shotgun (WGS) entry which is preliminary data.</text>
</comment>
<gene>
    <name evidence="4" type="ORF">GCM10007269_11070</name>
</gene>
<protein>
    <recommendedName>
        <fullName evidence="6">DUF86 domain-containing protein</fullName>
    </recommendedName>
</protein>
<evidence type="ECO:0008006" key="6">
    <source>
        <dbReference type="Google" id="ProtNLM"/>
    </source>
</evidence>
<evidence type="ECO:0000256" key="1">
    <source>
        <dbReference type="ARBA" id="ARBA00022649"/>
    </source>
</evidence>
<evidence type="ECO:0000256" key="3">
    <source>
        <dbReference type="ARBA" id="ARBA00022801"/>
    </source>
</evidence>
<evidence type="ECO:0000313" key="5">
    <source>
        <dbReference type="Proteomes" id="UP000629365"/>
    </source>
</evidence>
<name>A0ABQ1RIU9_9MICO</name>
<sequence length="119" mass="13283">MNPVERIPRWFDDLRATLGTASELAARGREAFDSDPAVSLAFEALSNRVGDLAKRLIAADPEGFRGPIWRQAARQRDFVVHHYDRMDADLLWRTITESFPKLAEAVRVADASMSADPDG</sequence>
<evidence type="ECO:0000256" key="2">
    <source>
        <dbReference type="ARBA" id="ARBA00022722"/>
    </source>
</evidence>
<dbReference type="InterPro" id="IPR008201">
    <property type="entry name" value="HepT-like"/>
</dbReference>
<keyword evidence="1" id="KW-1277">Toxin-antitoxin system</keyword>
<keyword evidence="3" id="KW-0378">Hydrolase</keyword>
<dbReference type="RefSeq" id="WP_188435524.1">
    <property type="nucleotide sequence ID" value="NZ_BMCM01000001.1"/>
</dbReference>
<proteinExistence type="predicted"/>
<dbReference type="Pfam" id="PF01934">
    <property type="entry name" value="HepT-like"/>
    <property type="match status" value="1"/>
</dbReference>
<dbReference type="EMBL" id="BMCM01000001">
    <property type="protein sequence ID" value="GGD69717.1"/>
    <property type="molecule type" value="Genomic_DNA"/>
</dbReference>